<proteinExistence type="predicted"/>
<name>A0A0F9MM56_9ZZZZ</name>
<protein>
    <submittedName>
        <fullName evidence="1">Uncharacterized protein</fullName>
    </submittedName>
</protein>
<reference evidence="1" key="1">
    <citation type="journal article" date="2015" name="Nature">
        <title>Complex archaea that bridge the gap between prokaryotes and eukaryotes.</title>
        <authorList>
            <person name="Spang A."/>
            <person name="Saw J.H."/>
            <person name="Jorgensen S.L."/>
            <person name="Zaremba-Niedzwiedzka K."/>
            <person name="Martijn J."/>
            <person name="Lind A.E."/>
            <person name="van Eijk R."/>
            <person name="Schleper C."/>
            <person name="Guy L."/>
            <person name="Ettema T.J."/>
        </authorList>
    </citation>
    <scope>NUCLEOTIDE SEQUENCE</scope>
</reference>
<dbReference type="Pfam" id="PF20773">
    <property type="entry name" value="InhA-like_MAM"/>
    <property type="match status" value="1"/>
</dbReference>
<gene>
    <name evidence="1" type="ORF">LCGC14_1073970</name>
</gene>
<dbReference type="AlphaFoldDB" id="A0A0F9MM56"/>
<accession>A0A0F9MM56</accession>
<organism evidence="1">
    <name type="scientific">marine sediment metagenome</name>
    <dbReference type="NCBI Taxonomy" id="412755"/>
    <lineage>
        <taxon>unclassified sequences</taxon>
        <taxon>metagenomes</taxon>
        <taxon>ecological metagenomes</taxon>
    </lineage>
</organism>
<dbReference type="EMBL" id="LAZR01004648">
    <property type="protein sequence ID" value="KKN06764.1"/>
    <property type="molecule type" value="Genomic_DNA"/>
</dbReference>
<evidence type="ECO:0000313" key="1">
    <source>
        <dbReference type="EMBL" id="KKN06764.1"/>
    </source>
</evidence>
<comment type="caution">
    <text evidence="1">The sequence shown here is derived from an EMBL/GenBank/DDBJ whole genome shotgun (WGS) entry which is preliminary data.</text>
</comment>
<sequence length="741" mass="83227">MRKKTITISIIAILTVSSFGILFTMFLTPVAARPADLSTMGPYAMDATPEMIGEKEVAFRKRAAEEGFGIATGVSPSGEPVIVGDSITISVSDMGADIDYDEIFVVIMDGVNGIILIEEDAYINYDETTDEYVFANPNDVWREEDRISTTKLTYLLNEFDTNIYTTVTGIFGPLGLRGDNKEDAHKVWILIHNIRDESYYDPAQTSYVAGYFSASENFLANKSMFHIDSYDWQNRIGPDGARPYLYEGVFAHEFEHMVHFDQDPDEPSWVDEGLADLAGYLSGYGHSSGHLAYYLVYHDTTALTFWGGRLEDYGASYLFQLYLYEKFGGAAFVSALVQDQANGIEGIQNNLPAGVTFDEVYDAWTIAVYLDDITLGSPYGFDTLDIGTEDTWRYSIRWVLDNFITSGLTQPPGGWFGGGKPYTAQYYRFGTKNDEVPMFIYVEGDRTSGPGAFGGSGLSWSSGVGAWSWRSISQTFNLTGFADVTLDFYTYFEIEWNWDYGYVEVYDQTDEIWTTLNDPSVVMYDDIGDPHSMVDYIAHAQDNPNTDDGREPISYNATGTWHAFTGASDGWIPVSMDLTPFAGHIIDLYFTTWQDGAYTLQQMYVDNISITADGSEEYSDDVLDEILTDWDTTPNFEGGGSWSISSAYAVNNWQATYIETFKEPTKRNRKGDHPSEERELVNMHHFSMYEDASWFFGNMVQMGQHFLTGSPIKNTESQVLIISNRKDHILPAQSIAYFGLL</sequence>